<evidence type="ECO:0000313" key="2">
    <source>
        <dbReference type="Proteomes" id="UP001196413"/>
    </source>
</evidence>
<organism evidence="1 2">
    <name type="scientific">Parelaphostrongylus tenuis</name>
    <name type="common">Meningeal worm</name>
    <dbReference type="NCBI Taxonomy" id="148309"/>
    <lineage>
        <taxon>Eukaryota</taxon>
        <taxon>Metazoa</taxon>
        <taxon>Ecdysozoa</taxon>
        <taxon>Nematoda</taxon>
        <taxon>Chromadorea</taxon>
        <taxon>Rhabditida</taxon>
        <taxon>Rhabditina</taxon>
        <taxon>Rhabditomorpha</taxon>
        <taxon>Strongyloidea</taxon>
        <taxon>Metastrongylidae</taxon>
        <taxon>Parelaphostrongylus</taxon>
    </lineage>
</organism>
<accession>A0AAD5N663</accession>
<keyword evidence="2" id="KW-1185">Reference proteome</keyword>
<sequence>MGIIAIIKILPTNSFVISLMAAISTVLGCGVVPAGQASTRTFTVSGFSLPVAMVYTDMPMESVRVSGLPSDKGVAQAFVSRLVMQTVFDVLESQARSALLPDAVISTILSQLTVNITYEPLLCQRVALSLKEEVKMGEPRCIVIGSTVTGICTTTMQVNQKCDTPNVTIMPVSANFTSISGTLMTTNLIMANWPTAMWQSVLNRAIRMLASGSFGSHFFPASVTVGGN</sequence>
<dbReference type="Proteomes" id="UP001196413">
    <property type="component" value="Unassembled WGS sequence"/>
</dbReference>
<name>A0AAD5N663_PARTN</name>
<proteinExistence type="predicted"/>
<evidence type="ECO:0000313" key="1">
    <source>
        <dbReference type="EMBL" id="KAJ1358739.1"/>
    </source>
</evidence>
<dbReference type="EMBL" id="JAHQIW010003451">
    <property type="protein sequence ID" value="KAJ1358739.1"/>
    <property type="molecule type" value="Genomic_DNA"/>
</dbReference>
<dbReference type="AlphaFoldDB" id="A0AAD5N663"/>
<reference evidence="1" key="1">
    <citation type="submission" date="2021-06" db="EMBL/GenBank/DDBJ databases">
        <title>Parelaphostrongylus tenuis whole genome reference sequence.</title>
        <authorList>
            <person name="Garwood T.J."/>
            <person name="Larsen P.A."/>
            <person name="Fountain-Jones N.M."/>
            <person name="Garbe J.R."/>
            <person name="Macchietto M.G."/>
            <person name="Kania S.A."/>
            <person name="Gerhold R.W."/>
            <person name="Richards J.E."/>
            <person name="Wolf T.M."/>
        </authorList>
    </citation>
    <scope>NUCLEOTIDE SEQUENCE</scope>
    <source>
        <strain evidence="1">MNPRO001-30</strain>
        <tissue evidence="1">Meninges</tissue>
    </source>
</reference>
<gene>
    <name evidence="1" type="ORF">KIN20_017241</name>
</gene>
<protein>
    <submittedName>
        <fullName evidence="1">Uncharacterized protein</fullName>
    </submittedName>
</protein>
<comment type="caution">
    <text evidence="1">The sequence shown here is derived from an EMBL/GenBank/DDBJ whole genome shotgun (WGS) entry which is preliminary data.</text>
</comment>